<dbReference type="STRING" id="454286.A0A0J8TL28"/>
<dbReference type="PANTHER" id="PTHR31902">
    <property type="entry name" value="ACTIN PATCHES DISTAL PROTEIN 1"/>
    <property type="match status" value="1"/>
</dbReference>
<dbReference type="EMBL" id="DS268135">
    <property type="protein sequence ID" value="KMU74382.1"/>
    <property type="molecule type" value="Genomic_DNA"/>
</dbReference>
<accession>A0A0J8TL28</accession>
<dbReference type="Proteomes" id="UP000054559">
    <property type="component" value="Unassembled WGS sequence"/>
</dbReference>
<name>A0A0J8TL28_COCIT</name>
<dbReference type="PANTHER" id="PTHR31902:SF8">
    <property type="entry name" value="SUCRASE_FERREDOXIN DOMAIN-CONTAINING PROTEIN"/>
    <property type="match status" value="1"/>
</dbReference>
<dbReference type="Pfam" id="PF06999">
    <property type="entry name" value="Suc_Fer-like"/>
    <property type="match status" value="1"/>
</dbReference>
<evidence type="ECO:0000313" key="2">
    <source>
        <dbReference type="Proteomes" id="UP000054559"/>
    </source>
</evidence>
<protein>
    <recommendedName>
        <fullName evidence="3">Actin patches distal protein 1</fullName>
    </recommendedName>
</protein>
<reference evidence="2" key="1">
    <citation type="journal article" date="2010" name="Genome Res.">
        <title>Population genomic sequencing of Coccidioides fungi reveals recent hybridization and transposon control.</title>
        <authorList>
            <person name="Neafsey D.E."/>
            <person name="Barker B.M."/>
            <person name="Sharpton T.J."/>
            <person name="Stajich J.E."/>
            <person name="Park D.J."/>
            <person name="Whiston E."/>
            <person name="Hung C.-Y."/>
            <person name="McMahan C."/>
            <person name="White J."/>
            <person name="Sykes S."/>
            <person name="Heiman D."/>
            <person name="Young S."/>
            <person name="Zeng Q."/>
            <person name="Abouelleil A."/>
            <person name="Aftuck L."/>
            <person name="Bessette D."/>
            <person name="Brown A."/>
            <person name="FitzGerald M."/>
            <person name="Lui A."/>
            <person name="Macdonald J.P."/>
            <person name="Priest M."/>
            <person name="Orbach M.J."/>
            <person name="Galgiani J.N."/>
            <person name="Kirkland T.N."/>
            <person name="Cole G.T."/>
            <person name="Birren B.W."/>
            <person name="Henn M.R."/>
            <person name="Taylor J.W."/>
            <person name="Rounsley S.D."/>
        </authorList>
    </citation>
    <scope>NUCLEOTIDE SEQUENCE [LARGE SCALE GENOMIC DNA]</scope>
    <source>
        <strain evidence="2">RMSCC 3703</strain>
    </source>
</reference>
<dbReference type="OrthoDB" id="10253744at2759"/>
<dbReference type="Gene3D" id="3.40.30.10">
    <property type="entry name" value="Glutaredoxin"/>
    <property type="match status" value="1"/>
</dbReference>
<evidence type="ECO:0008006" key="3">
    <source>
        <dbReference type="Google" id="ProtNLM"/>
    </source>
</evidence>
<dbReference type="SUPFAM" id="SSF52833">
    <property type="entry name" value="Thioredoxin-like"/>
    <property type="match status" value="1"/>
</dbReference>
<dbReference type="InterPro" id="IPR036249">
    <property type="entry name" value="Thioredoxin-like_sf"/>
</dbReference>
<dbReference type="AlphaFoldDB" id="A0A0J8TL28"/>
<dbReference type="CDD" id="cd03062">
    <property type="entry name" value="TRX_Fd_Sucrase"/>
    <property type="match status" value="1"/>
</dbReference>
<proteinExistence type="predicted"/>
<evidence type="ECO:0000313" key="1">
    <source>
        <dbReference type="EMBL" id="KMU74382.1"/>
    </source>
</evidence>
<dbReference type="InterPro" id="IPR009737">
    <property type="entry name" value="Aim32/Apd1-like"/>
</dbReference>
<sequence length="325" mass="36795">MMFNSLVSRARSVWGTKGNDGYIFPTVDPESDGPDCTRDCADCTIKYPSRFMTENQRRLYGKVKPFATHVLVATGKSDWVPKVENMQGTLMEAFASTSRQTEQGVRIPYTHRPVFVQCKDQYANTHPQRIMVSASNIPTSQACTDAVSLNSQDESTILLLPSFTFVDRVRVGDIPELKSRFIEALAVDERNDADTGRRLTPRSCQRDYVVLLCSHKSRDARCGISAPLIKRELERHLRPLGLHRDDSDDRPGGVSVYFVSHVGGHKFSANVLIYRKEAEQMIWLARVRPEHCEGIVKYTILKGKVVHPDFQLRGGFDNKRCLTSW</sequence>
<organism evidence="1 2">
    <name type="scientific">Coccidioides immitis RMSCC 3703</name>
    <dbReference type="NCBI Taxonomy" id="454286"/>
    <lineage>
        <taxon>Eukaryota</taxon>
        <taxon>Fungi</taxon>
        <taxon>Dikarya</taxon>
        <taxon>Ascomycota</taxon>
        <taxon>Pezizomycotina</taxon>
        <taxon>Eurotiomycetes</taxon>
        <taxon>Eurotiomycetidae</taxon>
        <taxon>Onygenales</taxon>
        <taxon>Onygenaceae</taxon>
        <taxon>Coccidioides</taxon>
    </lineage>
</organism>
<gene>
    <name evidence="1" type="ORF">CISG_04455</name>
</gene>